<dbReference type="EMBL" id="CP031165">
    <property type="protein sequence ID" value="AXV07808.1"/>
    <property type="molecule type" value="Genomic_DNA"/>
</dbReference>
<keyword evidence="15 20" id="KW-0411">Iron-sulfur</keyword>
<dbReference type="InterPro" id="IPR017121">
    <property type="entry name" value="Nitrite_Rdtase_lsu"/>
</dbReference>
<dbReference type="CDD" id="cd19944">
    <property type="entry name" value="NirB_Fer2_BFD-like_2"/>
    <property type="match status" value="1"/>
</dbReference>
<comment type="catalytic activity">
    <reaction evidence="18">
        <text>hydrogen sulfide + 6 oxidized [2Fe-2S]-[ferredoxin] + 3 H2O = sulfite + 6 reduced [2Fe-2S]-[ferredoxin] + 7 H(+)</text>
        <dbReference type="Rhea" id="RHEA:23132"/>
        <dbReference type="Rhea" id="RHEA-COMP:10000"/>
        <dbReference type="Rhea" id="RHEA-COMP:10001"/>
        <dbReference type="ChEBI" id="CHEBI:15377"/>
        <dbReference type="ChEBI" id="CHEBI:15378"/>
        <dbReference type="ChEBI" id="CHEBI:17359"/>
        <dbReference type="ChEBI" id="CHEBI:29919"/>
        <dbReference type="ChEBI" id="CHEBI:33737"/>
        <dbReference type="ChEBI" id="CHEBI:33738"/>
        <dbReference type="EC" id="1.8.7.1"/>
    </reaction>
</comment>
<feature type="domain" description="NADH-rubredoxin oxidoreductase C-terminal" evidence="26">
    <location>
        <begin position="314"/>
        <end position="383"/>
    </location>
</feature>
<dbReference type="InterPro" id="IPR006066">
    <property type="entry name" value="NO2/SO3_Rdtase_FeS/sirohaem_BS"/>
</dbReference>
<dbReference type="GO" id="GO:0046872">
    <property type="term" value="F:metal ion binding"/>
    <property type="evidence" value="ECO:0007669"/>
    <property type="project" value="UniProtKB-KW"/>
</dbReference>
<dbReference type="UniPathway" id="UPA00653"/>
<gene>
    <name evidence="27" type="ORF">DVS28_a3132</name>
</gene>
<evidence type="ECO:0000256" key="19">
    <source>
        <dbReference type="PIRNR" id="PIRNR037149"/>
    </source>
</evidence>
<dbReference type="Pfam" id="PF07992">
    <property type="entry name" value="Pyr_redox_2"/>
    <property type="match status" value="1"/>
</dbReference>
<evidence type="ECO:0000256" key="3">
    <source>
        <dbReference type="ARBA" id="ARBA00005096"/>
    </source>
</evidence>
<keyword evidence="13" id="KW-0560">Oxidoreductase</keyword>
<dbReference type="Gene3D" id="3.30.390.30">
    <property type="match status" value="1"/>
</dbReference>
<dbReference type="Gene3D" id="1.10.10.1100">
    <property type="entry name" value="BFD-like [2Fe-2S]-binding domain"/>
    <property type="match status" value="1"/>
</dbReference>
<keyword evidence="14 20" id="KW-0408">Iron</keyword>
<evidence type="ECO:0000256" key="8">
    <source>
        <dbReference type="ARBA" id="ARBA00022630"/>
    </source>
</evidence>
<dbReference type="NCBIfam" id="TIGR02374">
    <property type="entry name" value="nitri_red_nirB"/>
    <property type="match status" value="1"/>
</dbReference>
<evidence type="ECO:0000256" key="2">
    <source>
        <dbReference type="ARBA" id="ARBA00003247"/>
    </source>
</evidence>
<feature type="binding site" evidence="20">
    <location>
        <position position="677"/>
    </location>
    <ligand>
        <name>[4Fe-4S] cluster</name>
        <dbReference type="ChEBI" id="CHEBI:49883"/>
    </ligand>
</feature>
<dbReference type="GO" id="GO:0020037">
    <property type="term" value="F:heme binding"/>
    <property type="evidence" value="ECO:0007669"/>
    <property type="project" value="InterPro"/>
</dbReference>
<sequence>MVAGNGMVGERFLAELARTRLLDRIHLVVIGEEPVPAYDRVHLSARVEGATVEDLSMADPAIRQHPNVTEHLGRRVDAIDRSNRTVVLDDGATVAYDDLVLATGSRPFVPPIPGHDLPGCHVYRTIGDLDGIVTDASDASRGVVIGGGLLGLEAANALRLLGLDVQVIEFAPRLMPRQLDQLASDALRSRVEELGLTVRTDTATAALCPGDDGRVARLEFTDGSVVDADIVVFSAGIRARDELARDAGLDVGERGGVAVGPSLTSSDPHVHAIGECASVDGMVYGLVGPGYTMARVLAERLAGGEVTFDGADLSTQLKLLGVDVASFGDAMGTTDGARAVVYDDPITQIYRKLVISRDGTTLLGGILVGDASGHDRLLRLVLSGRPVDAPFAALAAPTVEDAGAVAGELHDDDLVCTCNNVTKGQVCAAVTEQGCRTLPALTAATNAGTGCGSCTALCKRILDTEMAAAGLEVDTSLCPHFPQTRQELYEIVRVKGHRTFDELLADVGRGSGCATCKPTIASILATITNEYVLEPQHAPLQDTNDRFLANIQKDGTYSVVPRVPGGEITPDKLMVIAEVAKEFDLYTKITGGQRIDLLGARLEQLPAIWRRLVDAGFESGHAYGKALRTVKSCVGRTWCRYGVQDSTTLAIDLEERYRGLRSPHKIKMAVSGCSRECAEAQGKDVGVIATENGWNLYVAGNGGMKPQHAVLLATDLSTEDLARAIDRFLAYYVRTADRLERTATWLNRIEGGIEHVRAVVIDDSLGLADELEAQMAHHVATHACEWKATLSDPERLAMFTSYVDDDRPDASLVHVRERGQKRPATDEERRTLPLLDLGAMR</sequence>
<evidence type="ECO:0000256" key="5">
    <source>
        <dbReference type="ARBA" id="ARBA00012353"/>
    </source>
</evidence>
<feature type="binding site" evidence="20">
    <location>
        <position position="639"/>
    </location>
    <ligand>
        <name>[4Fe-4S] cluster</name>
        <dbReference type="ChEBI" id="CHEBI:49883"/>
    </ligand>
</feature>
<evidence type="ECO:0000256" key="18">
    <source>
        <dbReference type="ARBA" id="ARBA00049518"/>
    </source>
</evidence>
<evidence type="ECO:0000256" key="7">
    <source>
        <dbReference type="ARBA" id="ARBA00022617"/>
    </source>
</evidence>
<evidence type="ECO:0000256" key="10">
    <source>
        <dbReference type="ARBA" id="ARBA00022723"/>
    </source>
</evidence>
<dbReference type="SUPFAM" id="SSF56014">
    <property type="entry name" value="Nitrite and sulphite reductase 4Fe-4S domain-like"/>
    <property type="match status" value="1"/>
</dbReference>
<dbReference type="PRINTS" id="PR00368">
    <property type="entry name" value="FADPNR"/>
</dbReference>
<dbReference type="KEGG" id="euz:DVS28_a3132"/>
<comment type="similarity">
    <text evidence="4">Belongs to the nitrite and sulfite reductase 4Fe-4S domain family.</text>
</comment>
<evidence type="ECO:0000256" key="4">
    <source>
        <dbReference type="ARBA" id="ARBA00010429"/>
    </source>
</evidence>
<dbReference type="InterPro" id="IPR005117">
    <property type="entry name" value="NiRdtase/SiRdtase_haem-b_fer"/>
</dbReference>
<evidence type="ECO:0000256" key="13">
    <source>
        <dbReference type="ARBA" id="ARBA00023002"/>
    </source>
</evidence>
<evidence type="ECO:0000256" key="14">
    <source>
        <dbReference type="ARBA" id="ARBA00023004"/>
    </source>
</evidence>
<dbReference type="InterPro" id="IPR016156">
    <property type="entry name" value="FAD/NAD-linked_Rdtase_dimer_sf"/>
</dbReference>
<proteinExistence type="inferred from homology"/>
<keyword evidence="6 20" id="KW-0004">4Fe-4S</keyword>
<evidence type="ECO:0000256" key="20">
    <source>
        <dbReference type="PIRSR" id="PIRSR037149-1"/>
    </source>
</evidence>
<organism evidence="27 28">
    <name type="scientific">Euzebya pacifica</name>
    <dbReference type="NCBI Taxonomy" id="1608957"/>
    <lineage>
        <taxon>Bacteria</taxon>
        <taxon>Bacillati</taxon>
        <taxon>Actinomycetota</taxon>
        <taxon>Nitriliruptoria</taxon>
        <taxon>Euzebyales</taxon>
    </lineage>
</organism>
<comment type="cofactor">
    <cofactor evidence="20">
        <name>siroheme</name>
        <dbReference type="ChEBI" id="CHEBI:60052"/>
    </cofactor>
    <text evidence="20">Binds 1 siroheme per subunit.</text>
</comment>
<evidence type="ECO:0000256" key="21">
    <source>
        <dbReference type="SAM" id="MobiDB-lite"/>
    </source>
</evidence>
<dbReference type="GO" id="GO:0050311">
    <property type="term" value="F:sulfite reductase (ferredoxin) activity"/>
    <property type="evidence" value="ECO:0007669"/>
    <property type="project" value="UniProtKB-EC"/>
</dbReference>
<accession>A0A346Y011</accession>
<dbReference type="FunFam" id="3.30.413.10:FF:000007">
    <property type="entry name" value="Nitrite reductase [NAD(P)H] large subunit"/>
    <property type="match status" value="1"/>
</dbReference>
<keyword evidence="9" id="KW-0001">2Fe-2S</keyword>
<evidence type="ECO:0000259" key="22">
    <source>
        <dbReference type="Pfam" id="PF01077"/>
    </source>
</evidence>
<dbReference type="Gene3D" id="3.30.413.10">
    <property type="entry name" value="Sulfite Reductase Hemoprotein, domain 1"/>
    <property type="match status" value="1"/>
</dbReference>
<dbReference type="PROSITE" id="PS00365">
    <property type="entry name" value="NIR_SIR"/>
    <property type="match status" value="1"/>
</dbReference>
<keyword evidence="7 20" id="KW-0349">Heme</keyword>
<protein>
    <recommendedName>
        <fullName evidence="5">assimilatory sulfite reductase (ferredoxin)</fullName>
        <ecNumber evidence="5">1.8.7.1</ecNumber>
    </recommendedName>
</protein>
<evidence type="ECO:0000256" key="1">
    <source>
        <dbReference type="ARBA" id="ARBA00001974"/>
    </source>
</evidence>
<feature type="domain" description="BFD-like [2Fe-2S]-binding" evidence="24">
    <location>
        <begin position="414"/>
        <end position="463"/>
    </location>
</feature>
<evidence type="ECO:0000256" key="11">
    <source>
        <dbReference type="ARBA" id="ARBA00022784"/>
    </source>
</evidence>
<feature type="domain" description="Nitrite/Sulfite reductase ferredoxin-like" evidence="23">
    <location>
        <begin position="552"/>
        <end position="613"/>
    </location>
</feature>
<keyword evidence="28" id="KW-1185">Reference proteome</keyword>
<keyword evidence="12 19" id="KW-0274">FAD</keyword>
<feature type="compositionally biased region" description="Basic and acidic residues" evidence="21">
    <location>
        <begin position="817"/>
        <end position="831"/>
    </location>
</feature>
<dbReference type="Pfam" id="PF18267">
    <property type="entry name" value="Rubredoxin_C"/>
    <property type="match status" value="1"/>
</dbReference>
<dbReference type="Gene3D" id="3.50.50.60">
    <property type="entry name" value="FAD/NAD(P)-binding domain"/>
    <property type="match status" value="2"/>
</dbReference>
<dbReference type="InterPro" id="IPR012744">
    <property type="entry name" value="Nitri_red_NirB"/>
</dbReference>
<dbReference type="InterPro" id="IPR036188">
    <property type="entry name" value="FAD/NAD-bd_sf"/>
</dbReference>
<dbReference type="PRINTS" id="PR00411">
    <property type="entry name" value="PNDRDTASEI"/>
</dbReference>
<evidence type="ECO:0000259" key="26">
    <source>
        <dbReference type="Pfam" id="PF18267"/>
    </source>
</evidence>
<dbReference type="Proteomes" id="UP000264006">
    <property type="component" value="Chromosome"/>
</dbReference>
<comment type="cofactor">
    <cofactor evidence="20">
        <name>[4Fe-4S] cluster</name>
        <dbReference type="ChEBI" id="CHEBI:49883"/>
    </cofactor>
    <text evidence="20">Binds 1 [4Fe-4S] cluster per subunit.</text>
</comment>
<dbReference type="InterPro" id="IPR007419">
    <property type="entry name" value="BFD-like_2Fe2S-bd_dom"/>
</dbReference>
<dbReference type="PANTHER" id="PTHR43809:SF1">
    <property type="entry name" value="NITRITE REDUCTASE (NADH) LARGE SUBUNIT"/>
    <property type="match status" value="1"/>
</dbReference>
<dbReference type="GO" id="GO:0050661">
    <property type="term" value="F:NADP binding"/>
    <property type="evidence" value="ECO:0007669"/>
    <property type="project" value="UniProtKB-UniRule"/>
</dbReference>
<dbReference type="GO" id="GO:0042128">
    <property type="term" value="P:nitrate assimilation"/>
    <property type="evidence" value="ECO:0007669"/>
    <property type="project" value="UniProtKB-UniRule"/>
</dbReference>
<dbReference type="InterPro" id="IPR036136">
    <property type="entry name" value="Nit/Sulf_reduc_fer-like_dom_sf"/>
</dbReference>
<dbReference type="SUPFAM" id="SSF55124">
    <property type="entry name" value="Nitrite/Sulfite reductase N-terminal domain-like"/>
    <property type="match status" value="1"/>
</dbReference>
<evidence type="ECO:0000259" key="25">
    <source>
        <dbReference type="Pfam" id="PF07992"/>
    </source>
</evidence>
<evidence type="ECO:0000256" key="12">
    <source>
        <dbReference type="ARBA" id="ARBA00022827"/>
    </source>
</evidence>
<evidence type="ECO:0000259" key="23">
    <source>
        <dbReference type="Pfam" id="PF03460"/>
    </source>
</evidence>
<dbReference type="NCBIfam" id="NF011565">
    <property type="entry name" value="PRK14989.1"/>
    <property type="match status" value="1"/>
</dbReference>
<comment type="cofactor">
    <cofactor evidence="17">
        <name>[2Fe-2S] cluster</name>
        <dbReference type="ChEBI" id="CHEBI:190135"/>
    </cofactor>
</comment>
<evidence type="ECO:0000256" key="9">
    <source>
        <dbReference type="ARBA" id="ARBA00022714"/>
    </source>
</evidence>
<dbReference type="InterPro" id="IPR045854">
    <property type="entry name" value="NO2/SO3_Rdtase_4Fe4S_sf"/>
</dbReference>
<name>A0A346Y011_9ACTN</name>
<dbReference type="Pfam" id="PF01077">
    <property type="entry name" value="NIR_SIR"/>
    <property type="match status" value="1"/>
</dbReference>
<dbReference type="AlphaFoldDB" id="A0A346Y011"/>
<dbReference type="Pfam" id="PF04324">
    <property type="entry name" value="Fer2_BFD"/>
    <property type="match status" value="1"/>
</dbReference>
<dbReference type="InterPro" id="IPR023753">
    <property type="entry name" value="FAD/NAD-binding_dom"/>
</dbReference>
<dbReference type="PIRSF" id="PIRSF037149">
    <property type="entry name" value="NirB"/>
    <property type="match status" value="1"/>
</dbReference>
<feature type="region of interest" description="Disordered" evidence="21">
    <location>
        <begin position="817"/>
        <end position="841"/>
    </location>
</feature>
<dbReference type="GO" id="GO:0050660">
    <property type="term" value="F:flavin adenine dinucleotide binding"/>
    <property type="evidence" value="ECO:0007669"/>
    <property type="project" value="UniProtKB-UniRule"/>
</dbReference>
<evidence type="ECO:0000259" key="24">
    <source>
        <dbReference type="Pfam" id="PF04324"/>
    </source>
</evidence>
<dbReference type="InterPro" id="IPR041575">
    <property type="entry name" value="Rubredoxin_C"/>
</dbReference>
<feature type="domain" description="Nitrite/sulphite reductase 4Fe-4S" evidence="22">
    <location>
        <begin position="624"/>
        <end position="761"/>
    </location>
</feature>
<reference evidence="27 28" key="1">
    <citation type="submission" date="2018-09" db="EMBL/GenBank/DDBJ databases">
        <title>Complete genome sequence of Euzebya sp. DY32-46 isolated from seawater of Pacific Ocean.</title>
        <authorList>
            <person name="Xu L."/>
            <person name="Wu Y.-H."/>
            <person name="Xu X.-W."/>
        </authorList>
    </citation>
    <scope>NUCLEOTIDE SEQUENCE [LARGE SCALE GENOMIC DNA]</scope>
    <source>
        <strain evidence="27 28">DY32-46</strain>
    </source>
</reference>
<evidence type="ECO:0000256" key="17">
    <source>
        <dbReference type="ARBA" id="ARBA00034078"/>
    </source>
</evidence>
<dbReference type="GO" id="GO:0051537">
    <property type="term" value="F:2 iron, 2 sulfur cluster binding"/>
    <property type="evidence" value="ECO:0007669"/>
    <property type="project" value="UniProtKB-KW"/>
</dbReference>
<evidence type="ECO:0000256" key="15">
    <source>
        <dbReference type="ARBA" id="ARBA00023014"/>
    </source>
</evidence>
<keyword evidence="10 20" id="KW-0479">Metal-binding</keyword>
<evidence type="ECO:0000256" key="6">
    <source>
        <dbReference type="ARBA" id="ARBA00022485"/>
    </source>
</evidence>
<feature type="domain" description="FAD/NAD(P)-binding" evidence="25">
    <location>
        <begin position="2"/>
        <end position="277"/>
    </location>
</feature>
<dbReference type="PRINTS" id="PR00397">
    <property type="entry name" value="SIROHAEM"/>
</dbReference>
<dbReference type="GO" id="GO:0051539">
    <property type="term" value="F:4 iron, 4 sulfur cluster binding"/>
    <property type="evidence" value="ECO:0007669"/>
    <property type="project" value="UniProtKB-KW"/>
</dbReference>
<dbReference type="EC" id="1.8.7.1" evidence="5"/>
<evidence type="ECO:0000313" key="27">
    <source>
        <dbReference type="EMBL" id="AXV07808.1"/>
    </source>
</evidence>
<dbReference type="InterPro" id="IPR006067">
    <property type="entry name" value="NO2/SO3_Rdtase_4Fe4S_dom"/>
</dbReference>
<keyword evidence="8 19" id="KW-0285">Flavoprotein</keyword>
<comment type="function">
    <text evidence="2">Catalyzes the reduction of sulfite to sulfide, a step in the biosynthesis of sulfur-containing amino acids and cofactors.</text>
</comment>
<feature type="binding site" evidence="20">
    <location>
        <position position="633"/>
    </location>
    <ligand>
        <name>[4Fe-4S] cluster</name>
        <dbReference type="ChEBI" id="CHEBI:49883"/>
    </ligand>
</feature>
<evidence type="ECO:0000256" key="16">
    <source>
        <dbReference type="ARBA" id="ARBA00023063"/>
    </source>
</evidence>
<feature type="binding site" description="axial binding residue" evidence="20">
    <location>
        <position position="677"/>
    </location>
    <ligand>
        <name>siroheme</name>
        <dbReference type="ChEBI" id="CHEBI:60052"/>
    </ligand>
    <ligandPart>
        <name>Fe</name>
        <dbReference type="ChEBI" id="CHEBI:18248"/>
    </ligandPart>
</feature>
<dbReference type="InterPro" id="IPR041854">
    <property type="entry name" value="BFD-like_2Fe2S-bd_dom_sf"/>
</dbReference>
<comment type="cofactor">
    <cofactor evidence="1 19">
        <name>FAD</name>
        <dbReference type="ChEBI" id="CHEBI:57692"/>
    </cofactor>
</comment>
<dbReference type="PANTHER" id="PTHR43809">
    <property type="entry name" value="NITRITE REDUCTASE (NADH) LARGE SUBUNIT"/>
    <property type="match status" value="1"/>
</dbReference>
<dbReference type="SUPFAM" id="SSF51905">
    <property type="entry name" value="FAD/NAD(P)-binding domain"/>
    <property type="match status" value="2"/>
</dbReference>
<feature type="binding site" evidence="20">
    <location>
        <position position="673"/>
    </location>
    <ligand>
        <name>[4Fe-4S] cluster</name>
        <dbReference type="ChEBI" id="CHEBI:49883"/>
    </ligand>
</feature>
<dbReference type="Pfam" id="PF03460">
    <property type="entry name" value="NIR_SIR_ferr"/>
    <property type="match status" value="1"/>
</dbReference>
<keyword evidence="11" id="KW-0883">Thioether bond</keyword>
<dbReference type="FunFam" id="3.50.50.60:FF:000033">
    <property type="entry name" value="Nitrite reductase [NAD(P)H], large subunit"/>
    <property type="match status" value="1"/>
</dbReference>
<dbReference type="InterPro" id="IPR052034">
    <property type="entry name" value="NasD-like"/>
</dbReference>
<comment type="pathway">
    <text evidence="3">Nitrogen metabolism; nitrate reduction (assimilation).</text>
</comment>
<dbReference type="GO" id="GO:0098809">
    <property type="term" value="F:nitrite reductase activity"/>
    <property type="evidence" value="ECO:0007669"/>
    <property type="project" value="InterPro"/>
</dbReference>
<evidence type="ECO:0000313" key="28">
    <source>
        <dbReference type="Proteomes" id="UP000264006"/>
    </source>
</evidence>
<keyword evidence="16 19" id="KW-0534">Nitrate assimilation</keyword>